<feature type="transmembrane region" description="Helical" evidence="2">
    <location>
        <begin position="433"/>
        <end position="453"/>
    </location>
</feature>
<evidence type="ECO:0000256" key="2">
    <source>
        <dbReference type="SAM" id="Phobius"/>
    </source>
</evidence>
<sequence>MGTKAAILSVKILGDAKGAGKAAHEAEGIFGKMGTKIKGALGFAAISAGALAVGKALYSIGETFDEVEDTIRVGTGATGDALAGLVDDAKAVATSVPTSFEAAGSTVADLNTRLGLTGPTLQTVASQYLEAGRILGETVDIETTSAAFSAFKIEGDAVTGAMDDLFRVSQATGVGINKLAGSVSKNAPAMQELGFTFQDTISLVGILDKAGLDADKTLTSMNRGLMQLAKSGEEPAAAFKRVSGELTGMLDAGDRAGALDMAGKLFGTKGASQFIAALESGTLAAGDLMNAAGATSDTILGVGEETQDAAEKWQILKNKGLEALEPLGSAVFGFAGDALGAIMDFVNSADFEPIKTAVTGIFDKLDAIGNQVMPAVTGVFETIKTAAEPYMPQIQAFMTTVGDIIGSALEVIGGIIGVTLGAIQIVWQNFGGPIIGIVTTVFNALAGIIGPALDTVKAVISTVLAVIRGDWSGAWNGLIGIVSGIWSTIKGIVSGAIGIIGGVIRGAAGMLWNAASMMMQGLINGIKAAAGAVWNAIKGVVGGAIDKIKNFLGIHSPSRVFAGIGAQTGAGFVQGILAGRDDVSKAGVALASASIPSPVAFPTPAYSFPQGGQPAPITININGGFVDRTTLDRLVEALDARARAKGLIALNQVRYA</sequence>
<dbReference type="STRING" id="883161.HMPREF9306_01442"/>
<protein>
    <recommendedName>
        <fullName evidence="3">Phage tail tape measure protein domain-containing protein</fullName>
    </recommendedName>
</protein>
<dbReference type="PANTHER" id="PTHR37813:SF1">
    <property type="entry name" value="FELS-2 PROPHAGE PROTEIN"/>
    <property type="match status" value="1"/>
</dbReference>
<dbReference type="HOGENOM" id="CLU_448956_0_0_11"/>
<dbReference type="OrthoDB" id="3765294at2"/>
<evidence type="ECO:0000313" key="4">
    <source>
        <dbReference type="EMBL" id="EPD31886.1"/>
    </source>
</evidence>
<dbReference type="AlphaFoldDB" id="S2VYF2"/>
<feature type="transmembrane region" description="Helical" evidence="2">
    <location>
        <begin position="465"/>
        <end position="486"/>
    </location>
</feature>
<dbReference type="RefSeq" id="WP_016456268.1">
    <property type="nucleotide sequence ID" value="NZ_KE150269.1"/>
</dbReference>
<dbReference type="PANTHER" id="PTHR37813">
    <property type="entry name" value="FELS-2 PROPHAGE PROTEIN"/>
    <property type="match status" value="1"/>
</dbReference>
<evidence type="ECO:0000313" key="5">
    <source>
        <dbReference type="Proteomes" id="UP000014417"/>
    </source>
</evidence>
<keyword evidence="2" id="KW-0472">Membrane</keyword>
<keyword evidence="2" id="KW-1133">Transmembrane helix</keyword>
<comment type="caution">
    <text evidence="4">The sequence shown here is derived from an EMBL/GenBank/DDBJ whole genome shotgun (WGS) entry which is preliminary data.</text>
</comment>
<gene>
    <name evidence="4" type="ORF">HMPREF9306_01442</name>
</gene>
<dbReference type="InterPro" id="IPR010090">
    <property type="entry name" value="Phage_tape_meas"/>
</dbReference>
<feature type="transmembrane region" description="Helical" evidence="2">
    <location>
        <begin position="404"/>
        <end position="427"/>
    </location>
</feature>
<reference evidence="4 5" key="1">
    <citation type="submission" date="2013-04" db="EMBL/GenBank/DDBJ databases">
        <title>The Genome Sequence of Propionimicrobium lymphophilum ACS-093-V-SCH5.</title>
        <authorList>
            <consortium name="The Broad Institute Genomics Platform"/>
            <person name="Earl A."/>
            <person name="Ward D."/>
            <person name="Feldgarden M."/>
            <person name="Gevers D."/>
            <person name="Saerens B."/>
            <person name="Vaneechoutte M."/>
            <person name="Walker B."/>
            <person name="Young S."/>
            <person name="Zeng Q."/>
            <person name="Gargeya S."/>
            <person name="Fitzgerald M."/>
            <person name="Haas B."/>
            <person name="Abouelleil A."/>
            <person name="Allen A.W."/>
            <person name="Alvarado L."/>
            <person name="Arachchi H.M."/>
            <person name="Berlin A.M."/>
            <person name="Chapman S.B."/>
            <person name="Gainer-Dewar J."/>
            <person name="Goldberg J."/>
            <person name="Griggs A."/>
            <person name="Gujja S."/>
            <person name="Hansen M."/>
            <person name="Howarth C."/>
            <person name="Imamovic A."/>
            <person name="Ireland A."/>
            <person name="Larimer J."/>
            <person name="McCowan C."/>
            <person name="Murphy C."/>
            <person name="Pearson M."/>
            <person name="Poon T.W."/>
            <person name="Priest M."/>
            <person name="Roberts A."/>
            <person name="Saif S."/>
            <person name="Shea T."/>
            <person name="Sisk P."/>
            <person name="Sykes S."/>
            <person name="Wortman J."/>
            <person name="Nusbaum C."/>
            <person name="Birren B."/>
        </authorList>
    </citation>
    <scope>NUCLEOTIDE SEQUENCE [LARGE SCALE GENOMIC DNA]</scope>
    <source>
        <strain evidence="4 5">ACS-093-V-SCH5</strain>
    </source>
</reference>
<name>S2VYF2_9ACTN</name>
<dbReference type="Pfam" id="PF10145">
    <property type="entry name" value="PhageMin_Tail"/>
    <property type="match status" value="1"/>
</dbReference>
<proteinExistence type="predicted"/>
<evidence type="ECO:0000256" key="1">
    <source>
        <dbReference type="ARBA" id="ARBA00022612"/>
    </source>
</evidence>
<evidence type="ECO:0000259" key="3">
    <source>
        <dbReference type="Pfam" id="PF10145"/>
    </source>
</evidence>
<keyword evidence="1" id="KW-1188">Viral release from host cell</keyword>
<dbReference type="EMBL" id="AGZR01000009">
    <property type="protein sequence ID" value="EPD31886.1"/>
    <property type="molecule type" value="Genomic_DNA"/>
</dbReference>
<dbReference type="Proteomes" id="UP000014417">
    <property type="component" value="Unassembled WGS sequence"/>
</dbReference>
<keyword evidence="2" id="KW-0812">Transmembrane</keyword>
<dbReference type="PATRIC" id="fig|883161.3.peg.1433"/>
<organism evidence="4 5">
    <name type="scientific">Propionimicrobium lymphophilum ACS-093-V-SCH5</name>
    <dbReference type="NCBI Taxonomy" id="883161"/>
    <lineage>
        <taxon>Bacteria</taxon>
        <taxon>Bacillati</taxon>
        <taxon>Actinomycetota</taxon>
        <taxon>Actinomycetes</taxon>
        <taxon>Propionibacteriales</taxon>
        <taxon>Propionibacteriaceae</taxon>
        <taxon>Propionimicrobium</taxon>
    </lineage>
</organism>
<feature type="transmembrane region" description="Helical" evidence="2">
    <location>
        <begin position="492"/>
        <end position="512"/>
    </location>
</feature>
<keyword evidence="5" id="KW-1185">Reference proteome</keyword>
<feature type="domain" description="Phage tail tape measure protein" evidence="3">
    <location>
        <begin position="87"/>
        <end position="279"/>
    </location>
</feature>
<accession>S2VYF2</accession>